<dbReference type="KEGG" id="nmes:H9L09_03765"/>
<evidence type="ECO:0008006" key="4">
    <source>
        <dbReference type="Google" id="ProtNLM"/>
    </source>
</evidence>
<evidence type="ECO:0000313" key="2">
    <source>
        <dbReference type="EMBL" id="QNN53555.1"/>
    </source>
</evidence>
<dbReference type="AlphaFoldDB" id="A0A7G9RD80"/>
<keyword evidence="1" id="KW-1133">Transmembrane helix</keyword>
<dbReference type="EMBL" id="CP060713">
    <property type="protein sequence ID" value="QNN53555.1"/>
    <property type="molecule type" value="Genomic_DNA"/>
</dbReference>
<dbReference type="Proteomes" id="UP000515947">
    <property type="component" value="Chromosome"/>
</dbReference>
<evidence type="ECO:0000256" key="1">
    <source>
        <dbReference type="SAM" id="Phobius"/>
    </source>
</evidence>
<reference evidence="2 3" key="1">
    <citation type="submission" date="2020-08" db="EMBL/GenBank/DDBJ databases">
        <title>Genome sequence of Nocardioides mesophilus KACC 16243T.</title>
        <authorList>
            <person name="Hyun D.-W."/>
            <person name="Bae J.-W."/>
        </authorList>
    </citation>
    <scope>NUCLEOTIDE SEQUENCE [LARGE SCALE GENOMIC DNA]</scope>
    <source>
        <strain evidence="2 3">KACC 16243</strain>
    </source>
</reference>
<dbReference type="RefSeq" id="WP_187579397.1">
    <property type="nucleotide sequence ID" value="NZ_CP060713.1"/>
</dbReference>
<sequence>MSGRRGEAGSALVEVTWLAILLLVPLVYVVVGVFEVQRAAFASTAAARAAGRAFVLAADPAEAQQRARAAAAVAMSDQGVDGGAVVIGCRPACLVPGSVVEVQVSYQVPLPFLPDALGRQAPSIRVHAEHTVPYGSFREDRS</sequence>
<name>A0A7G9RD80_9ACTN</name>
<keyword evidence="3" id="KW-1185">Reference proteome</keyword>
<protein>
    <recommendedName>
        <fullName evidence="4">Pilus assembly protein</fullName>
    </recommendedName>
</protein>
<keyword evidence="1" id="KW-0812">Transmembrane</keyword>
<feature type="transmembrane region" description="Helical" evidence="1">
    <location>
        <begin position="12"/>
        <end position="34"/>
    </location>
</feature>
<evidence type="ECO:0000313" key="3">
    <source>
        <dbReference type="Proteomes" id="UP000515947"/>
    </source>
</evidence>
<proteinExistence type="predicted"/>
<keyword evidence="1" id="KW-0472">Membrane</keyword>
<gene>
    <name evidence="2" type="ORF">H9L09_03765</name>
</gene>
<accession>A0A7G9RD80</accession>
<organism evidence="2 3">
    <name type="scientific">Nocardioides mesophilus</name>
    <dbReference type="NCBI Taxonomy" id="433659"/>
    <lineage>
        <taxon>Bacteria</taxon>
        <taxon>Bacillati</taxon>
        <taxon>Actinomycetota</taxon>
        <taxon>Actinomycetes</taxon>
        <taxon>Propionibacteriales</taxon>
        <taxon>Nocardioidaceae</taxon>
        <taxon>Nocardioides</taxon>
    </lineage>
</organism>